<keyword evidence="2 7" id="KW-0378">Hydrolase</keyword>
<feature type="chain" id="PRO_5018381058" description="Endoglucanase" evidence="8">
    <location>
        <begin position="22"/>
        <end position="933"/>
    </location>
</feature>
<keyword evidence="6 7" id="KW-0624">Polysaccharide degradation</keyword>
<dbReference type="HOGENOM" id="CLU_008926_0_1_6"/>
<dbReference type="SUPFAM" id="SSF49384">
    <property type="entry name" value="Carbohydrate-binding domain"/>
    <property type="match status" value="2"/>
</dbReference>
<dbReference type="InterPro" id="IPR001701">
    <property type="entry name" value="Glyco_hydro_9"/>
</dbReference>
<dbReference type="InterPro" id="IPR018221">
    <property type="entry name" value="Glyco_hydro_9_His_AS"/>
</dbReference>
<dbReference type="PANTHER" id="PTHR22298">
    <property type="entry name" value="ENDO-1,4-BETA-GLUCANASE"/>
    <property type="match status" value="1"/>
</dbReference>
<evidence type="ECO:0000256" key="6">
    <source>
        <dbReference type="ARBA" id="ARBA00023326"/>
    </source>
</evidence>
<dbReference type="InterPro" id="IPR001956">
    <property type="entry name" value="CBM3"/>
</dbReference>
<keyword evidence="12" id="KW-1185">Reference proteome</keyword>
<evidence type="ECO:0000256" key="5">
    <source>
        <dbReference type="ARBA" id="ARBA00023295"/>
    </source>
</evidence>
<dbReference type="InterPro" id="IPR036966">
    <property type="entry name" value="CBM3_sf"/>
</dbReference>
<evidence type="ECO:0000259" key="9">
    <source>
        <dbReference type="PROSITE" id="PS51172"/>
    </source>
</evidence>
<dbReference type="InterPro" id="IPR008965">
    <property type="entry name" value="CBM2/CBM3_carb-bd_dom_sf"/>
</dbReference>
<dbReference type="Pfam" id="PF17963">
    <property type="entry name" value="Big_9"/>
    <property type="match status" value="1"/>
</dbReference>
<dbReference type="InterPro" id="IPR001919">
    <property type="entry name" value="CBD2"/>
</dbReference>
<dbReference type="InterPro" id="IPR012341">
    <property type="entry name" value="6hp_glycosidase-like_sf"/>
</dbReference>
<dbReference type="PROSITE" id="PS00592">
    <property type="entry name" value="GH9_2"/>
    <property type="match status" value="1"/>
</dbReference>
<dbReference type="GO" id="GO:0030248">
    <property type="term" value="F:cellulose binding"/>
    <property type="evidence" value="ECO:0007669"/>
    <property type="project" value="InterPro"/>
</dbReference>
<dbReference type="Gene3D" id="2.60.40.10">
    <property type="entry name" value="Immunoglobulins"/>
    <property type="match status" value="1"/>
</dbReference>
<dbReference type="AlphaFoldDB" id="A4BCU5"/>
<dbReference type="GO" id="GO:0008810">
    <property type="term" value="F:cellulase activity"/>
    <property type="evidence" value="ECO:0007669"/>
    <property type="project" value="UniProtKB-EC"/>
</dbReference>
<dbReference type="EMBL" id="AAOE01000006">
    <property type="protein sequence ID" value="EAR10027.1"/>
    <property type="molecule type" value="Genomic_DNA"/>
</dbReference>
<evidence type="ECO:0000259" key="10">
    <source>
        <dbReference type="PROSITE" id="PS51173"/>
    </source>
</evidence>
<dbReference type="PROSITE" id="PS51173">
    <property type="entry name" value="CBM2"/>
    <property type="match status" value="1"/>
</dbReference>
<dbReference type="InterPro" id="IPR013783">
    <property type="entry name" value="Ig-like_fold"/>
</dbReference>
<gene>
    <name evidence="11" type="ORF">MED297_08061</name>
</gene>
<name>A4BCU5_9GAMM</name>
<accession>A4BCU5</accession>
<proteinExistence type="inferred from homology"/>
<feature type="active site" evidence="7">
    <location>
        <position position="399"/>
    </location>
</feature>
<dbReference type="EC" id="3.2.1.4" evidence="8"/>
<reference evidence="11 12" key="1">
    <citation type="submission" date="2006-02" db="EMBL/GenBank/DDBJ databases">
        <authorList>
            <person name="Pinhassi J."/>
            <person name="Pedros-Alio C."/>
            <person name="Ferriera S."/>
            <person name="Johnson J."/>
            <person name="Kravitz S."/>
            <person name="Halpern A."/>
            <person name="Remington K."/>
            <person name="Beeson K."/>
            <person name="Tran B."/>
            <person name="Rogers Y.-H."/>
            <person name="Friedman R."/>
            <person name="Venter J.C."/>
        </authorList>
    </citation>
    <scope>NUCLEOTIDE SEQUENCE [LARGE SCALE GENOMIC DNA]</scope>
    <source>
        <strain evidence="11 12">MED297</strain>
    </source>
</reference>
<dbReference type="Gene3D" id="2.60.40.2810">
    <property type="match status" value="1"/>
</dbReference>
<dbReference type="STRING" id="314283.MED297_08061"/>
<keyword evidence="8" id="KW-0732">Signal</keyword>
<keyword evidence="4 7" id="KW-0119">Carbohydrate metabolism</keyword>
<dbReference type="Gene3D" id="1.50.10.10">
    <property type="match status" value="1"/>
</dbReference>
<protein>
    <recommendedName>
        <fullName evidence="8">Endoglucanase</fullName>
        <ecNumber evidence="8">3.2.1.4</ecNumber>
    </recommendedName>
</protein>
<feature type="domain" description="CBM2" evidence="10">
    <location>
        <begin position="830"/>
        <end position="933"/>
    </location>
</feature>
<dbReference type="SMART" id="SM00637">
    <property type="entry name" value="CBD_II"/>
    <property type="match status" value="1"/>
</dbReference>
<evidence type="ECO:0000256" key="7">
    <source>
        <dbReference type="PROSITE-ProRule" id="PRU10059"/>
    </source>
</evidence>
<dbReference type="InterPro" id="IPR012291">
    <property type="entry name" value="CBM2_carb-bd_dom_sf"/>
</dbReference>
<dbReference type="Pfam" id="PF00553">
    <property type="entry name" value="CBM_2"/>
    <property type="match status" value="1"/>
</dbReference>
<dbReference type="Gene3D" id="2.60.40.710">
    <property type="entry name" value="Endoglucanase-like"/>
    <property type="match status" value="1"/>
</dbReference>
<feature type="domain" description="CBM3" evidence="9">
    <location>
        <begin position="481"/>
        <end position="638"/>
    </location>
</feature>
<evidence type="ECO:0000256" key="2">
    <source>
        <dbReference type="ARBA" id="ARBA00022801"/>
    </source>
</evidence>
<evidence type="ECO:0000256" key="1">
    <source>
        <dbReference type="ARBA" id="ARBA00000966"/>
    </source>
</evidence>
<dbReference type="SMART" id="SM01067">
    <property type="entry name" value="CBM_3"/>
    <property type="match status" value="1"/>
</dbReference>
<dbReference type="PROSITE" id="PS51172">
    <property type="entry name" value="CBM3"/>
    <property type="match status" value="1"/>
</dbReference>
<evidence type="ECO:0000256" key="3">
    <source>
        <dbReference type="ARBA" id="ARBA00023001"/>
    </source>
</evidence>
<organism evidence="11 12">
    <name type="scientific">Reinekea blandensis MED297</name>
    <dbReference type="NCBI Taxonomy" id="314283"/>
    <lineage>
        <taxon>Bacteria</taxon>
        <taxon>Pseudomonadati</taxon>
        <taxon>Pseudomonadota</taxon>
        <taxon>Gammaproteobacteria</taxon>
        <taxon>Oceanospirillales</taxon>
        <taxon>Saccharospirillaceae</taxon>
        <taxon>Reinekea</taxon>
    </lineage>
</organism>
<sequence length="933" mass="101201">MNYKPTLALAIAIASTSYAYAENYGEALQKSIYFYEAQQSGELPDWNRVEWRGDSALTDGADNNVDLTGGWYDAGDHVKFGFPMAATATMLAWGVIENPDAYEQTGQLPHIKNNLRFVADYFVKAHTGPNEFYGQVGKGSVDHAWWGSAEVMPMARPSYKIDAANPGTDLAGETAAALAAIAMVFETTDPAYAQNLLTHAEQLYQFADTYRGKYSDSITDAQAFYNSWSGYQDELVWGAAWLYQATGNPDYLTKAINEYDNLNTEPQSTIKSYKWGQAWDDKGYGSYVLLAKLTGDAQYEADAERWLDYWTTGYNGERIRYTPGGLAFLDTWGAARYTSNTSFLALVYSDYLKNANKKPVKADTYYDFARSQIEYLLGDNPMNMSYLIGYGDVYPTAPHHRTAHGAWADSLSVPTDNRHTLVGALVGGPGLDDSFENDRGDYVKNEVATDYNAGFTGALARLWKDFGGQPIDDAQFPMPEPRDNEFFVEAKVNASGPRHIEIATLTHNRSAWPSRNTDQLKFRYWVDLTEEMAAGYEATDVSVSTAYNQASSVTGLTHWRDNLYYAEVSFAGVDIYPGGQSESKKEVQFRLSLPTNTNAAEWDNTSDPSWDNYSNSFVLADKIALYDGNTLVWGEEPSPGCGADSGINCAPTANAIQVDTAFESAVTLTLSGQDSDGTVTDVRLTSQPSNGSVSLSGSSATYQPDSGFFGTDQFQYVVTDNDGADSAPAEVTINVDEPMVPAVVITSPADNSTVAVDSTVTLMLDIRYAAGVNVYVNNQLTSSRVGDGPVTLDTPSQPTTWVVDVVATDEQGQEIGATDTLTLQIEDVVVPDQDIQCEVPGADVWNTGFVISAATVTNAGDEPVDGWTVTLQFDQPITVVNSWGANTSLSSDGLTLTASNVSYNGTLSSGGSTTFGLQGGHGGNFTIPSCLGQ</sequence>
<keyword evidence="3 8" id="KW-0136">Cellulose degradation</keyword>
<dbReference type="Pfam" id="PF00759">
    <property type="entry name" value="Glyco_hydro_9"/>
    <property type="match status" value="1"/>
</dbReference>
<dbReference type="Proteomes" id="UP000005953">
    <property type="component" value="Unassembled WGS sequence"/>
</dbReference>
<dbReference type="RefSeq" id="WP_008045668.1">
    <property type="nucleotide sequence ID" value="NZ_CH724152.1"/>
</dbReference>
<evidence type="ECO:0000313" key="11">
    <source>
        <dbReference type="EMBL" id="EAR10027.1"/>
    </source>
</evidence>
<evidence type="ECO:0000313" key="12">
    <source>
        <dbReference type="Proteomes" id="UP000005953"/>
    </source>
</evidence>
<dbReference type="FunFam" id="1.50.10.10:FF:000020">
    <property type="entry name" value="Endoglucanase"/>
    <property type="match status" value="1"/>
</dbReference>
<comment type="catalytic activity">
    <reaction evidence="1 8">
        <text>Endohydrolysis of (1-&gt;4)-beta-D-glucosidic linkages in cellulose, lichenin and cereal beta-D-glucans.</text>
        <dbReference type="EC" id="3.2.1.4"/>
    </reaction>
</comment>
<feature type="signal peptide" evidence="8">
    <location>
        <begin position="1"/>
        <end position="21"/>
    </location>
</feature>
<evidence type="ECO:0000256" key="4">
    <source>
        <dbReference type="ARBA" id="ARBA00023277"/>
    </source>
</evidence>
<dbReference type="InterPro" id="IPR008928">
    <property type="entry name" value="6-hairpin_glycosidase_sf"/>
</dbReference>
<dbReference type="Pfam" id="PF00942">
    <property type="entry name" value="CBM_3"/>
    <property type="match status" value="1"/>
</dbReference>
<comment type="caution">
    <text evidence="11">The sequence shown here is derived from an EMBL/GenBank/DDBJ whole genome shotgun (WGS) entry which is preliminary data.</text>
</comment>
<comment type="similarity">
    <text evidence="7 8">Belongs to the glycosyl hydrolase 9 (cellulase E) family.</text>
</comment>
<dbReference type="Gene3D" id="2.60.40.290">
    <property type="match status" value="1"/>
</dbReference>
<dbReference type="SUPFAM" id="SSF48208">
    <property type="entry name" value="Six-hairpin glycosidases"/>
    <property type="match status" value="1"/>
</dbReference>
<keyword evidence="5 7" id="KW-0326">Glycosidase</keyword>
<dbReference type="GO" id="GO:0030245">
    <property type="term" value="P:cellulose catabolic process"/>
    <property type="evidence" value="ECO:0007669"/>
    <property type="project" value="UniProtKB-KW"/>
</dbReference>
<evidence type="ECO:0000256" key="8">
    <source>
        <dbReference type="RuleBase" id="RU361166"/>
    </source>
</evidence>